<feature type="compositionally biased region" description="Acidic residues" evidence="1">
    <location>
        <begin position="81"/>
        <end position="93"/>
    </location>
</feature>
<reference evidence="4 5" key="1">
    <citation type="submission" date="2016-07" db="EMBL/GenBank/DDBJ databases">
        <title>Disparate Historic Effective Population Sizes Predicted by Modern Levels of Genome Diversity for the Scaled Quail (Callipepla squamata) and the Northern Bobwhite (Colinus virginianus): Inferences from First and Second Generation Draft Genome Assemblies for Sympatric New World Quail.</title>
        <authorList>
            <person name="Oldeschulte D.L."/>
            <person name="Halley Y.A."/>
            <person name="Bhattarai E.K."/>
            <person name="Brashear W.A."/>
            <person name="Hill J."/>
            <person name="Metz R.P."/>
            <person name="Johnson C.D."/>
            <person name="Rollins D."/>
            <person name="Peterson M.J."/>
            <person name="Bickhart D.M."/>
            <person name="Decker J.E."/>
            <person name="Seabury C.M."/>
        </authorList>
    </citation>
    <scope>NUCLEOTIDE SEQUENCE [LARGE SCALE GENOMIC DNA]</scope>
    <source>
        <strain evidence="4 5">Texas</strain>
        <tissue evidence="4">Leg muscle</tissue>
    </source>
</reference>
<gene>
    <name evidence="4" type="ORF">ASZ78_016327</name>
</gene>
<dbReference type="AlphaFoldDB" id="A0A226MIS8"/>
<organism evidence="4 5">
    <name type="scientific">Callipepla squamata</name>
    <name type="common">Scaled quail</name>
    <dbReference type="NCBI Taxonomy" id="9009"/>
    <lineage>
        <taxon>Eukaryota</taxon>
        <taxon>Metazoa</taxon>
        <taxon>Chordata</taxon>
        <taxon>Craniata</taxon>
        <taxon>Vertebrata</taxon>
        <taxon>Euteleostomi</taxon>
        <taxon>Archelosauria</taxon>
        <taxon>Archosauria</taxon>
        <taxon>Dinosauria</taxon>
        <taxon>Saurischia</taxon>
        <taxon>Theropoda</taxon>
        <taxon>Coelurosauria</taxon>
        <taxon>Aves</taxon>
        <taxon>Neognathae</taxon>
        <taxon>Galloanserae</taxon>
        <taxon>Galliformes</taxon>
        <taxon>Odontophoridae</taxon>
        <taxon>Callipepla</taxon>
    </lineage>
</organism>
<evidence type="ECO:0000313" key="4">
    <source>
        <dbReference type="EMBL" id="OXB55191.1"/>
    </source>
</evidence>
<keyword evidence="5" id="KW-1185">Reference proteome</keyword>
<dbReference type="Gene3D" id="2.30.30.30">
    <property type="match status" value="1"/>
</dbReference>
<proteinExistence type="predicted"/>
<name>A0A226MIS8_CALSU</name>
<dbReference type="PANTHER" id="PTHR22771:SF4">
    <property type="entry name" value="CULLIN 7-RELATED"/>
    <property type="match status" value="1"/>
</dbReference>
<dbReference type="InterPro" id="IPR021097">
    <property type="entry name" value="CPH_domain"/>
</dbReference>
<feature type="region of interest" description="Disordered" evidence="1">
    <location>
        <begin position="617"/>
        <end position="638"/>
    </location>
</feature>
<accession>A0A226MIS8</accession>
<evidence type="ECO:0000259" key="3">
    <source>
        <dbReference type="Pfam" id="PF23168"/>
    </source>
</evidence>
<dbReference type="Pfam" id="PF11515">
    <property type="entry name" value="Cul7"/>
    <property type="match status" value="1"/>
</dbReference>
<comment type="caution">
    <text evidence="4">The sequence shown here is derived from an EMBL/GenBank/DDBJ whole genome shotgun (WGS) entry which is preliminary data.</text>
</comment>
<dbReference type="InterPro" id="IPR014722">
    <property type="entry name" value="Rib_uL2_dom2"/>
</dbReference>
<feature type="region of interest" description="Disordered" evidence="1">
    <location>
        <begin position="1"/>
        <end position="33"/>
    </location>
</feature>
<dbReference type="EMBL" id="MCFN01000780">
    <property type="protein sequence ID" value="OXB55191.1"/>
    <property type="molecule type" value="Genomic_DNA"/>
</dbReference>
<dbReference type="STRING" id="9009.A0A226MIS8"/>
<evidence type="ECO:0000313" key="5">
    <source>
        <dbReference type="Proteomes" id="UP000198323"/>
    </source>
</evidence>
<feature type="region of interest" description="Disordered" evidence="1">
    <location>
        <begin position="328"/>
        <end position="352"/>
    </location>
</feature>
<feature type="domain" description="CUL7/CUL9 N-terminal" evidence="3">
    <location>
        <begin position="6"/>
        <end position="88"/>
    </location>
</feature>
<protein>
    <submittedName>
        <fullName evidence="4">Uncharacterized protein</fullName>
    </submittedName>
</protein>
<dbReference type="Proteomes" id="UP000198323">
    <property type="component" value="Unassembled WGS sequence"/>
</dbReference>
<evidence type="ECO:0000259" key="2">
    <source>
        <dbReference type="Pfam" id="PF11515"/>
    </source>
</evidence>
<feature type="non-terminal residue" evidence="4">
    <location>
        <position position="638"/>
    </location>
</feature>
<evidence type="ECO:0000256" key="1">
    <source>
        <dbReference type="SAM" id="MobiDB-lite"/>
    </source>
</evidence>
<dbReference type="InterPro" id="IPR055486">
    <property type="entry name" value="CUL7/CUL9_N"/>
</dbReference>
<dbReference type="InterPro" id="IPR045093">
    <property type="entry name" value="Cullin"/>
</dbReference>
<feature type="region of interest" description="Disordered" evidence="1">
    <location>
        <begin position="81"/>
        <end position="103"/>
    </location>
</feature>
<feature type="domain" description="CPH" evidence="2">
    <location>
        <begin position="352"/>
        <end position="425"/>
    </location>
</feature>
<dbReference type="SUPFAM" id="SSF63748">
    <property type="entry name" value="Tudor/PWWP/MBT"/>
    <property type="match status" value="1"/>
</dbReference>
<dbReference type="PANTHER" id="PTHR22771">
    <property type="entry name" value="CULLIN AND GALACTOSE-BINDING DOMAIN-CONTAINING"/>
    <property type="match status" value="1"/>
</dbReference>
<sequence>MASEGREGALLVQPGPQLQAYPQELLRRRRGPDGAPEYLVRWCVEERAPSGGGSSAGPRSESVAVWLSAEEVRAGCPALLEEEEEEEEGEEDGAPGPPPDEASLLEMKADVGSLVRRAGRQLRGGGTPASSVLNTVRVLSAYAGIGALAGAFRETGALELLLEMLCHEEKAICRGAGEMLRALASHDAGSWAYVLLSLSQQDGIEQHMDFDGRYTLLELFAETMSSEEHCVSFEGIPLPQIPGKQLFTLVKRYLCVTSLLDKLSSDEEQGEERQESSRVKQEFEFSMAMANLILELARLMGWDHSHKPELPSQQDTKPYTSCSIFQRQSTSSSAAPAPPAPKSNEPSTFKTRSAFPSRSSYVEYVQANLVHGMRVRMLEDYEQVSAGDEGEFRQSNDGTPPVQVYWYASGCTYWVHWHMVEIIGSPEQEEQEGRKRVSTLRYSQKLAAAAQPLLSKPPAGLCPLPYLGEQPSRAAATLSRAEWWELLFFVKKLEAQEQEEVLRLIRQEHSEQLSEPAEDALLQLPVPAELAQTVLRALEKRLQGSAQSELRGSRVYAKCLTGSGAGQRGGGSAAVSSEGTGPGAVPAVVAKEELSAATALGSDSQLFRELLEREGLRFPQAAERSEGEGPTEGGCGRC</sequence>
<dbReference type="Pfam" id="PF23168">
    <property type="entry name" value="CUL7_CUL9_N"/>
    <property type="match status" value="1"/>
</dbReference>
<dbReference type="OrthoDB" id="9908599at2759"/>